<dbReference type="GO" id="GO:0015937">
    <property type="term" value="P:coenzyme A biosynthetic process"/>
    <property type="evidence" value="ECO:0007669"/>
    <property type="project" value="UniProtKB-UniRule"/>
</dbReference>
<dbReference type="InterPro" id="IPR027417">
    <property type="entry name" value="P-loop_NTPase"/>
</dbReference>
<gene>
    <name evidence="5" type="primary">coaE</name>
    <name evidence="7" type="ORF">H4F99_08850</name>
</gene>
<keyword evidence="2 5" id="KW-0547">Nucleotide-binding</keyword>
<evidence type="ECO:0000313" key="7">
    <source>
        <dbReference type="EMBL" id="MBB1088595.1"/>
    </source>
</evidence>
<dbReference type="EC" id="2.7.1.24" evidence="5 6"/>
<name>A0A7W3U4R0_9GAMM</name>
<evidence type="ECO:0000313" key="8">
    <source>
        <dbReference type="Proteomes" id="UP000552587"/>
    </source>
</evidence>
<dbReference type="CDD" id="cd02022">
    <property type="entry name" value="DPCK"/>
    <property type="match status" value="1"/>
</dbReference>
<dbReference type="SUPFAM" id="SSF52540">
    <property type="entry name" value="P-loop containing nucleoside triphosphate hydrolases"/>
    <property type="match status" value="1"/>
</dbReference>
<proteinExistence type="inferred from homology"/>
<dbReference type="NCBIfam" id="TIGR00152">
    <property type="entry name" value="dephospho-CoA kinase"/>
    <property type="match status" value="1"/>
</dbReference>
<dbReference type="Proteomes" id="UP000552587">
    <property type="component" value="Unassembled WGS sequence"/>
</dbReference>
<accession>A0A7W3U4R0</accession>
<dbReference type="AlphaFoldDB" id="A0A7W3U4R0"/>
<dbReference type="UniPathway" id="UPA00241">
    <property type="reaction ID" value="UER00356"/>
</dbReference>
<protein>
    <recommendedName>
        <fullName evidence="5 6">Dephospho-CoA kinase</fullName>
        <ecNumber evidence="5 6">2.7.1.24</ecNumber>
    </recommendedName>
    <alternativeName>
        <fullName evidence="5">Dephosphocoenzyme A kinase</fullName>
    </alternativeName>
</protein>
<evidence type="ECO:0000256" key="1">
    <source>
        <dbReference type="ARBA" id="ARBA00009018"/>
    </source>
</evidence>
<evidence type="ECO:0000256" key="4">
    <source>
        <dbReference type="ARBA" id="ARBA00022993"/>
    </source>
</evidence>
<keyword evidence="3 5" id="KW-0067">ATP-binding</keyword>
<dbReference type="RefSeq" id="WP_182669365.1">
    <property type="nucleotide sequence ID" value="NZ_JACHTE010000005.1"/>
</dbReference>
<evidence type="ECO:0000256" key="5">
    <source>
        <dbReference type="HAMAP-Rule" id="MF_00376"/>
    </source>
</evidence>
<dbReference type="GO" id="GO:0005737">
    <property type="term" value="C:cytoplasm"/>
    <property type="evidence" value="ECO:0007669"/>
    <property type="project" value="UniProtKB-SubCell"/>
</dbReference>
<evidence type="ECO:0000256" key="3">
    <source>
        <dbReference type="ARBA" id="ARBA00022840"/>
    </source>
</evidence>
<feature type="binding site" evidence="5">
    <location>
        <begin position="13"/>
        <end position="18"/>
    </location>
    <ligand>
        <name>ATP</name>
        <dbReference type="ChEBI" id="CHEBI:30616"/>
    </ligand>
</feature>
<keyword evidence="5" id="KW-0963">Cytoplasm</keyword>
<evidence type="ECO:0000256" key="2">
    <source>
        <dbReference type="ARBA" id="ARBA00022741"/>
    </source>
</evidence>
<comment type="subcellular location">
    <subcellularLocation>
        <location evidence="5">Cytoplasm</location>
    </subcellularLocation>
</comment>
<dbReference type="Pfam" id="PF01121">
    <property type="entry name" value="CoaE"/>
    <property type="match status" value="1"/>
</dbReference>
<sequence>MSDTIIGVTGGVASGKSTVTRLFEALGVEVVDADVAAREVVAPGSDGLAEVVTAFGAGVLDGSGALDRASMRQRVFADEDSRHRLEAIIHPRVRTWMQERCLAATGPYAIAAIPLLAEGGGRATWPWLARILVVDVPEAVQRERLMARDGVDEALALRMIAAQSDRAGRLAIADDVLVNDGPLEALDAHVAALDRRYRALASV</sequence>
<comment type="catalytic activity">
    <reaction evidence="5">
        <text>3'-dephospho-CoA + ATP = ADP + CoA + H(+)</text>
        <dbReference type="Rhea" id="RHEA:18245"/>
        <dbReference type="ChEBI" id="CHEBI:15378"/>
        <dbReference type="ChEBI" id="CHEBI:30616"/>
        <dbReference type="ChEBI" id="CHEBI:57287"/>
        <dbReference type="ChEBI" id="CHEBI:57328"/>
        <dbReference type="ChEBI" id="CHEBI:456216"/>
        <dbReference type="EC" id="2.7.1.24"/>
    </reaction>
</comment>
<reference evidence="7 8" key="1">
    <citation type="submission" date="2020-07" db="EMBL/GenBank/DDBJ databases">
        <authorList>
            <person name="Xu S."/>
            <person name="Li A."/>
        </authorList>
    </citation>
    <scope>NUCLEOTIDE SEQUENCE [LARGE SCALE GENOMIC DNA]</scope>
    <source>
        <strain evidence="7 8">SG-8</strain>
    </source>
</reference>
<dbReference type="Gene3D" id="3.40.50.300">
    <property type="entry name" value="P-loop containing nucleotide triphosphate hydrolases"/>
    <property type="match status" value="1"/>
</dbReference>
<evidence type="ECO:0000256" key="6">
    <source>
        <dbReference type="NCBIfam" id="TIGR00152"/>
    </source>
</evidence>
<dbReference type="GO" id="GO:0004140">
    <property type="term" value="F:dephospho-CoA kinase activity"/>
    <property type="evidence" value="ECO:0007669"/>
    <property type="project" value="UniProtKB-UniRule"/>
</dbReference>
<comment type="pathway">
    <text evidence="5">Cofactor biosynthesis; coenzyme A biosynthesis; CoA from (R)-pantothenate: step 5/5.</text>
</comment>
<dbReference type="HAMAP" id="MF_00376">
    <property type="entry name" value="Dephospho_CoA_kinase"/>
    <property type="match status" value="1"/>
</dbReference>
<dbReference type="PANTHER" id="PTHR10695">
    <property type="entry name" value="DEPHOSPHO-COA KINASE-RELATED"/>
    <property type="match status" value="1"/>
</dbReference>
<comment type="similarity">
    <text evidence="1 5">Belongs to the CoaE family.</text>
</comment>
<comment type="function">
    <text evidence="5">Catalyzes the phosphorylation of the 3'-hydroxyl group of dephosphocoenzyme A to form coenzyme A.</text>
</comment>
<keyword evidence="4 5" id="KW-0173">Coenzyme A biosynthesis</keyword>
<keyword evidence="8" id="KW-1185">Reference proteome</keyword>
<dbReference type="EMBL" id="JACHTE010000005">
    <property type="protein sequence ID" value="MBB1088595.1"/>
    <property type="molecule type" value="Genomic_DNA"/>
</dbReference>
<keyword evidence="5 7" id="KW-0418">Kinase</keyword>
<keyword evidence="5 7" id="KW-0808">Transferase</keyword>
<dbReference type="InterPro" id="IPR001977">
    <property type="entry name" value="Depp_CoAkinase"/>
</dbReference>
<dbReference type="PANTHER" id="PTHR10695:SF46">
    <property type="entry name" value="BIFUNCTIONAL COENZYME A SYNTHASE-RELATED"/>
    <property type="match status" value="1"/>
</dbReference>
<dbReference type="GO" id="GO:0005524">
    <property type="term" value="F:ATP binding"/>
    <property type="evidence" value="ECO:0007669"/>
    <property type="project" value="UniProtKB-UniRule"/>
</dbReference>
<dbReference type="PROSITE" id="PS51219">
    <property type="entry name" value="DPCK"/>
    <property type="match status" value="1"/>
</dbReference>
<comment type="caution">
    <text evidence="7">The sequence shown here is derived from an EMBL/GenBank/DDBJ whole genome shotgun (WGS) entry which is preliminary data.</text>
</comment>
<organism evidence="7 8">
    <name type="scientific">Marilutibacter penaei</name>
    <dbReference type="NCBI Taxonomy" id="2759900"/>
    <lineage>
        <taxon>Bacteria</taxon>
        <taxon>Pseudomonadati</taxon>
        <taxon>Pseudomonadota</taxon>
        <taxon>Gammaproteobacteria</taxon>
        <taxon>Lysobacterales</taxon>
        <taxon>Lysobacteraceae</taxon>
        <taxon>Marilutibacter</taxon>
    </lineage>
</organism>